<feature type="domain" description="RNA polymerase N-terminal" evidence="12">
    <location>
        <begin position="250"/>
        <end position="553"/>
    </location>
</feature>
<dbReference type="InterPro" id="IPR035697">
    <property type="entry name" value="RNAP_III_RPC1_N"/>
</dbReference>
<evidence type="ECO:0000256" key="9">
    <source>
        <dbReference type="ARBA" id="ARBA00023163"/>
    </source>
</evidence>
<dbReference type="Gene3D" id="3.30.1490.180">
    <property type="entry name" value="RNA polymerase ii"/>
    <property type="match status" value="1"/>
</dbReference>
<evidence type="ECO:0000313" key="13">
    <source>
        <dbReference type="EMBL" id="KAF7495533.1"/>
    </source>
</evidence>
<dbReference type="Gene3D" id="6.10.250.2940">
    <property type="match status" value="1"/>
</dbReference>
<dbReference type="GO" id="GO:0046872">
    <property type="term" value="F:metal ion binding"/>
    <property type="evidence" value="ECO:0007669"/>
    <property type="project" value="UniProtKB-KW"/>
</dbReference>
<evidence type="ECO:0000313" key="14">
    <source>
        <dbReference type="EnsemblMetazoa" id="KAF7495533.1"/>
    </source>
</evidence>
<dbReference type="InterPro" id="IPR007081">
    <property type="entry name" value="RNA_pol_Rpb1_5"/>
</dbReference>
<dbReference type="InterPro" id="IPR007066">
    <property type="entry name" value="RNA_pol_Rpb1_3"/>
</dbReference>
<dbReference type="Gene3D" id="1.10.150.390">
    <property type="match status" value="1"/>
</dbReference>
<dbReference type="EMBL" id="WVUK01000048">
    <property type="protein sequence ID" value="KAF7495533.1"/>
    <property type="molecule type" value="Genomic_DNA"/>
</dbReference>
<keyword evidence="5 11" id="KW-0548">Nucleotidyltransferase</keyword>
<evidence type="ECO:0000313" key="15">
    <source>
        <dbReference type="Proteomes" id="UP000070412"/>
    </source>
</evidence>
<dbReference type="Gene3D" id="1.10.274.100">
    <property type="entry name" value="RNA polymerase Rpb1, domain 3"/>
    <property type="match status" value="1"/>
</dbReference>
<dbReference type="Pfam" id="PF00623">
    <property type="entry name" value="RNA_pol_Rpb1_2"/>
    <property type="match status" value="1"/>
</dbReference>
<keyword evidence="15" id="KW-1185">Reference proteome</keyword>
<dbReference type="EC" id="2.7.7.6" evidence="11"/>
<dbReference type="PANTHER" id="PTHR48446:SF1">
    <property type="entry name" value="DNA-DIRECTED RNA POLYMERASE SUBUNIT BETA' N-TERMINAL SECTION"/>
    <property type="match status" value="1"/>
</dbReference>
<dbReference type="GO" id="GO:0031981">
    <property type="term" value="C:nuclear lumen"/>
    <property type="evidence" value="ECO:0007669"/>
    <property type="project" value="UniProtKB-ARBA"/>
</dbReference>
<reference evidence="14" key="3">
    <citation type="submission" date="2022-06" db="UniProtKB">
        <authorList>
            <consortium name="EnsemblMetazoa"/>
        </authorList>
    </citation>
    <scope>IDENTIFICATION</scope>
</reference>
<reference evidence="13" key="2">
    <citation type="submission" date="2020-01" db="EMBL/GenBank/DDBJ databases">
        <authorList>
            <person name="Korhonen P.K.K."/>
            <person name="Guangxu M.G."/>
            <person name="Wang T.W."/>
            <person name="Stroehlein A.J.S."/>
            <person name="Young N.D."/>
            <person name="Ang C.-S.A."/>
            <person name="Fernando D.W.F."/>
            <person name="Lu H.L."/>
            <person name="Taylor S.T."/>
            <person name="Ehtesham M.E.M."/>
            <person name="Najaraj S.H.N."/>
            <person name="Harsha G.H.G."/>
            <person name="Madugundu A.M."/>
            <person name="Renuse S.R."/>
            <person name="Holt D.H."/>
            <person name="Pandey A.P."/>
            <person name="Papenfuss A.P."/>
            <person name="Gasser R.B.G."/>
            <person name="Fischer K.F."/>
        </authorList>
    </citation>
    <scope>NUCLEOTIDE SEQUENCE</scope>
    <source>
        <strain evidence="13">SSS_KF_BRIS2020</strain>
    </source>
</reference>
<protein>
    <recommendedName>
        <fullName evidence="11">DNA-directed RNA polymerase subunit</fullName>
        <ecNumber evidence="11">2.7.7.6</ecNumber>
    </recommendedName>
</protein>
<dbReference type="InterPro" id="IPR042102">
    <property type="entry name" value="RNA_pol_Rpb1_3_sf"/>
</dbReference>
<dbReference type="SUPFAM" id="SSF64484">
    <property type="entry name" value="beta and beta-prime subunits of DNA dependent RNA-polymerase"/>
    <property type="match status" value="1"/>
</dbReference>
<evidence type="ECO:0000256" key="1">
    <source>
        <dbReference type="ARBA" id="ARBA00004123"/>
    </source>
</evidence>
<evidence type="ECO:0000256" key="2">
    <source>
        <dbReference type="ARBA" id="ARBA00006460"/>
    </source>
</evidence>
<evidence type="ECO:0000256" key="8">
    <source>
        <dbReference type="ARBA" id="ARBA00022842"/>
    </source>
</evidence>
<reference evidence="15" key="1">
    <citation type="journal article" date="2020" name="PLoS Negl. Trop. Dis.">
        <title>High-quality nuclear genome for Sarcoptes scabiei-A critical resource for a neglected parasite.</title>
        <authorList>
            <person name="Korhonen P.K."/>
            <person name="Gasser R.B."/>
            <person name="Ma G."/>
            <person name="Wang T."/>
            <person name="Stroehlein A.J."/>
            <person name="Young N.D."/>
            <person name="Ang C.S."/>
            <person name="Fernando D.D."/>
            <person name="Lu H.C."/>
            <person name="Taylor S."/>
            <person name="Reynolds S.L."/>
            <person name="Mofiz E."/>
            <person name="Najaraj S.H."/>
            <person name="Gowda H."/>
            <person name="Madugundu A."/>
            <person name="Renuse S."/>
            <person name="Holt D."/>
            <person name="Pandey A."/>
            <person name="Papenfuss A.T."/>
            <person name="Fischer K."/>
        </authorList>
    </citation>
    <scope>NUCLEOTIDE SEQUENCE [LARGE SCALE GENOMIC DNA]</scope>
</reference>
<dbReference type="InterPro" id="IPR007080">
    <property type="entry name" value="RNA_pol_Rpb1_1"/>
</dbReference>
<keyword evidence="7" id="KW-0862">Zinc</keyword>
<dbReference type="InterPro" id="IPR038120">
    <property type="entry name" value="Rpb1_funnel_sf"/>
</dbReference>
<dbReference type="GO" id="GO:0003677">
    <property type="term" value="F:DNA binding"/>
    <property type="evidence" value="ECO:0007669"/>
    <property type="project" value="InterPro"/>
</dbReference>
<keyword evidence="3 11" id="KW-0240">DNA-directed RNA polymerase</keyword>
<evidence type="ECO:0000256" key="5">
    <source>
        <dbReference type="ARBA" id="ARBA00022695"/>
    </source>
</evidence>
<accession>A0A834RJY4</accession>
<dbReference type="SMART" id="SM00663">
    <property type="entry name" value="RPOLA_N"/>
    <property type="match status" value="1"/>
</dbReference>
<dbReference type="Gene3D" id="6.20.50.80">
    <property type="match status" value="1"/>
</dbReference>
<evidence type="ECO:0000259" key="12">
    <source>
        <dbReference type="SMART" id="SM00663"/>
    </source>
</evidence>
<dbReference type="InterPro" id="IPR006592">
    <property type="entry name" value="RNA_pol_N"/>
</dbReference>
<dbReference type="Pfam" id="PF05000">
    <property type="entry name" value="RNA_pol_Rpb1_4"/>
    <property type="match status" value="1"/>
</dbReference>
<dbReference type="InterPro" id="IPR044893">
    <property type="entry name" value="RNA_pol_Rpb1_clamp_domain"/>
</dbReference>
<dbReference type="NCBIfam" id="NF006336">
    <property type="entry name" value="PRK08566.1"/>
    <property type="match status" value="1"/>
</dbReference>
<organism evidence="13">
    <name type="scientific">Sarcoptes scabiei</name>
    <name type="common">Itch mite</name>
    <name type="synonym">Acarus scabiei</name>
    <dbReference type="NCBI Taxonomy" id="52283"/>
    <lineage>
        <taxon>Eukaryota</taxon>
        <taxon>Metazoa</taxon>
        <taxon>Ecdysozoa</taxon>
        <taxon>Arthropoda</taxon>
        <taxon>Chelicerata</taxon>
        <taxon>Arachnida</taxon>
        <taxon>Acari</taxon>
        <taxon>Acariformes</taxon>
        <taxon>Sarcoptiformes</taxon>
        <taxon>Astigmata</taxon>
        <taxon>Psoroptidia</taxon>
        <taxon>Sarcoptoidea</taxon>
        <taxon>Sarcoptidae</taxon>
        <taxon>Sarcoptinae</taxon>
        <taxon>Sarcoptes</taxon>
    </lineage>
</organism>
<dbReference type="InterPro" id="IPR015700">
    <property type="entry name" value="RPC1"/>
</dbReference>
<dbReference type="OrthoDB" id="270392at2759"/>
<proteinExistence type="inferred from homology"/>
<dbReference type="FunFam" id="2.40.40.20:FF:000019">
    <property type="entry name" value="DNA-directed RNA polymerase II subunit RPB1"/>
    <property type="match status" value="1"/>
</dbReference>
<evidence type="ECO:0000256" key="7">
    <source>
        <dbReference type="ARBA" id="ARBA00022833"/>
    </source>
</evidence>
<dbReference type="InterPro" id="IPR000722">
    <property type="entry name" value="RNA_pol_asu"/>
</dbReference>
<keyword evidence="10" id="KW-0539">Nucleus</keyword>
<comment type="catalytic activity">
    <reaction evidence="11">
        <text>RNA(n) + a ribonucleoside 5'-triphosphate = RNA(n+1) + diphosphate</text>
        <dbReference type="Rhea" id="RHEA:21248"/>
        <dbReference type="Rhea" id="RHEA-COMP:14527"/>
        <dbReference type="Rhea" id="RHEA-COMP:17342"/>
        <dbReference type="ChEBI" id="CHEBI:33019"/>
        <dbReference type="ChEBI" id="CHEBI:61557"/>
        <dbReference type="ChEBI" id="CHEBI:140395"/>
        <dbReference type="EC" id="2.7.7.6"/>
    </reaction>
</comment>
<evidence type="ECO:0000256" key="6">
    <source>
        <dbReference type="ARBA" id="ARBA00022723"/>
    </source>
</evidence>
<keyword evidence="6" id="KW-0479">Metal-binding</keyword>
<dbReference type="EnsemblMetazoa" id="SSS_4640s_mrna">
    <property type="protein sequence ID" value="KAF7495533.1"/>
    <property type="gene ID" value="SSS_4640"/>
</dbReference>
<dbReference type="Gene3D" id="1.10.132.30">
    <property type="match status" value="1"/>
</dbReference>
<dbReference type="Gene3D" id="2.40.40.20">
    <property type="match status" value="1"/>
</dbReference>
<dbReference type="Proteomes" id="UP000070412">
    <property type="component" value="Unassembled WGS sequence"/>
</dbReference>
<dbReference type="Pfam" id="PF04998">
    <property type="entry name" value="RNA_pol_Rpb1_5"/>
    <property type="match status" value="1"/>
</dbReference>
<dbReference type="CDD" id="cd02583">
    <property type="entry name" value="RNAP_III_RPC1_N"/>
    <property type="match status" value="1"/>
</dbReference>
<name>A0A834RJY4_SARSC</name>
<dbReference type="Pfam" id="PF04997">
    <property type="entry name" value="RNA_pol_Rpb1_1"/>
    <property type="match status" value="1"/>
</dbReference>
<evidence type="ECO:0000256" key="4">
    <source>
        <dbReference type="ARBA" id="ARBA00022679"/>
    </source>
</evidence>
<comment type="similarity">
    <text evidence="2 11">Belongs to the RNA polymerase beta' chain family.</text>
</comment>
<evidence type="ECO:0000256" key="10">
    <source>
        <dbReference type="ARBA" id="ARBA00023242"/>
    </source>
</evidence>
<keyword evidence="9 11" id="KW-0804">Transcription</keyword>
<gene>
    <name evidence="13" type="ORF">SSS_4640</name>
</gene>
<sequence>MSSASNMKFRTSQTTDLHKTLIYMQNGIQTMNFRILSADDIQRHAVIKVTNSILYDGLTNNPTKNGLLDRRLGVGSKNQKCETCELDSTACVGHFGCLELVYPVYHVGYFKYTIEILQSICKRCAKVLLPIEARNRYRPKLKENMNPLVKKMIHREIIAHCKKISVCPHCDFKNGQIKKFTFMKIFHLLKANETIMLQKIFENNKGSLEEILNYFGNSCEYLTPQTVLRLFEKIPRSDYVFLLLFNNTPMDLICTHLPVPPCIIRPSSHNNTGLRSTEDELTMKLNEILIANESLKKRIQDGSVFSHVIDTWDFLQILVSVYINSDVRNLPPQHSSVASGQGIAQRLKGKEGRFRANLSGKRVNFSSRTVISPDPNLGIDEVGIPLKIASHMTYPVAVTPYNISLMRELVRNGPYNHPGAIFIYFKNRKVHLGYVDRQRVAMNLKYGDVVHRHMLNGDYVLFNRQPSLHRLSIMCHRVRIHPDQTFKFNVSVCSPYNADFDGDEMNVHFLQTEEAKAEASVLMQSKSNLNSPRNGEPVISPIQDFITSAYLMTKRDVFYSREEIFHLLGMLINSNGVKSVIKIPKPAVIKPFPLWTGKQLFSSILRPYLSTKTKLNIKLKTKSYSSNEEHCINEGFIHIRNGELLSGTIDKSVIGGGSKNNIFYLILKQYDADESIKAMLNLCRTTSFFISNLGFSIGIDDVTPNNALLEQKNFLMSNGYMKVQRYIDQFNRGLLNPFTGLTREQTLESLILKELSEIRDHAGKACIKQMSHKNSPLVMANCGSKGSYINISQMAVCVGQQSIRGQRVPEGFHQRVLPHFGFNDKSPVARGFVANSFYSGLNPFEFFFHAMAGREGLLDTAVKTAETGYMQRRLIKGLEDIVVHYDYSVRNSDGEIIQFDYGDDRLDPINMETSDHLVDYDLYWNNIVATNKFNNEKVLTSAELVLIIEELFNTNSNQNIEKSDSPIRQQIKNFLQEKVLNEIKNAENSKFFGKCNQPNRITATHVREFVSKMHRKSDVARIEPGTAIGAICAQSIGEPTTQMTLKTFHFAGVASMNITQGVPRITEIINATKNPSTPFIKAELSNPYSATLAESVKMRIEKIYLDQISEKIYQTYSDNSMCFIIKLNHQIFKQLEISETTLYEEIVSQMKPKYCKIIYPYIKLIPSVKKMLYLPKMFEDDISNVFISGNRHIQRVTIREDQGKFYLMIEGNGFLEILGTKSVDHCRTFSNNIHEVASVLGIEAARTTIIDEINSTMKNHGITIDKRHLMLLADTMTASGQVVGMTRSGFSKVKSSTIKMASFERTIDNLYLSSYYNNKDDLRGASECIIVGAPTKMGTGFFDVFPRTSSAFTKQNLSYNMVEGVKI</sequence>
<comment type="subcellular location">
    <subcellularLocation>
        <location evidence="1">Nucleus</location>
    </subcellularLocation>
</comment>
<dbReference type="PANTHER" id="PTHR48446">
    <property type="entry name" value="DNA-DIRECTED RNA POLYMERASE SUBUNIT BETA' N-TERMINAL SECTION"/>
    <property type="match status" value="1"/>
</dbReference>
<comment type="function">
    <text evidence="11">DNA-dependent RNA polymerase catalyzes the transcription of DNA into RNA using the four ribonucleoside triphosphates as substrates.</text>
</comment>
<keyword evidence="4 11" id="KW-0808">Transferase</keyword>
<dbReference type="InterPro" id="IPR007083">
    <property type="entry name" value="RNA_pol_Rpb1_4"/>
</dbReference>
<evidence type="ECO:0000256" key="3">
    <source>
        <dbReference type="ARBA" id="ARBA00022478"/>
    </source>
</evidence>
<evidence type="ECO:0000256" key="11">
    <source>
        <dbReference type="RuleBase" id="RU004279"/>
    </source>
</evidence>
<keyword evidence="8" id="KW-0460">Magnesium</keyword>
<dbReference type="GO" id="GO:0003899">
    <property type="term" value="F:DNA-directed RNA polymerase activity"/>
    <property type="evidence" value="ECO:0007669"/>
    <property type="project" value="UniProtKB-EC"/>
</dbReference>
<dbReference type="Gene3D" id="4.10.860.120">
    <property type="entry name" value="RNA polymerase II, clamp domain"/>
    <property type="match status" value="1"/>
</dbReference>
<dbReference type="GO" id="GO:0000428">
    <property type="term" value="C:DNA-directed RNA polymerase complex"/>
    <property type="evidence" value="ECO:0007669"/>
    <property type="project" value="UniProtKB-KW"/>
</dbReference>
<dbReference type="GO" id="GO:0006351">
    <property type="term" value="P:DNA-templated transcription"/>
    <property type="evidence" value="ECO:0007669"/>
    <property type="project" value="InterPro"/>
</dbReference>
<dbReference type="Pfam" id="PF04983">
    <property type="entry name" value="RNA_pol_Rpb1_3"/>
    <property type="match status" value="1"/>
</dbReference>